<evidence type="ECO:0000256" key="1">
    <source>
        <dbReference type="SAM" id="SignalP"/>
    </source>
</evidence>
<evidence type="ECO:0000313" key="3">
    <source>
        <dbReference type="Proteomes" id="UP000315364"/>
    </source>
</evidence>
<dbReference type="EMBL" id="CP042304">
    <property type="protein sequence ID" value="QDZ09898.1"/>
    <property type="molecule type" value="Genomic_DNA"/>
</dbReference>
<sequence>MRAALWGAVMLLPIATAADDTVPARLDCLFKPYVGGQLVSGEIIAPETFVQTPVPISFAVTDTATGAATMTSTDQTVPARLEILEPVLRFSYEFAGLSAGAVTISRTWENGGYPAVRSDQGWYDGVLSTGYSSGLCQAPD</sequence>
<evidence type="ECO:0000313" key="2">
    <source>
        <dbReference type="EMBL" id="QDZ09898.1"/>
    </source>
</evidence>
<dbReference type="KEGG" id="dea:FPZ08_03550"/>
<keyword evidence="1" id="KW-0732">Signal</keyword>
<keyword evidence="3" id="KW-1185">Reference proteome</keyword>
<name>A0A5B8LNM4_9HYPH</name>
<feature type="chain" id="PRO_5022998911" evidence="1">
    <location>
        <begin position="18"/>
        <end position="140"/>
    </location>
</feature>
<gene>
    <name evidence="2" type="ORF">FPZ08_03550</name>
</gene>
<feature type="signal peptide" evidence="1">
    <location>
        <begin position="1"/>
        <end position="17"/>
    </location>
</feature>
<proteinExistence type="predicted"/>
<dbReference type="RefSeq" id="WP_146288706.1">
    <property type="nucleotide sequence ID" value="NZ_CP042304.1"/>
</dbReference>
<dbReference type="Proteomes" id="UP000315364">
    <property type="component" value="Chromosome"/>
</dbReference>
<organism evidence="2 3">
    <name type="scientific">Devosia ginsengisoli</name>
    <dbReference type="NCBI Taxonomy" id="400770"/>
    <lineage>
        <taxon>Bacteria</taxon>
        <taxon>Pseudomonadati</taxon>
        <taxon>Pseudomonadota</taxon>
        <taxon>Alphaproteobacteria</taxon>
        <taxon>Hyphomicrobiales</taxon>
        <taxon>Devosiaceae</taxon>
        <taxon>Devosia</taxon>
    </lineage>
</organism>
<protein>
    <submittedName>
        <fullName evidence="2">Uncharacterized protein</fullName>
    </submittedName>
</protein>
<reference evidence="2 3" key="1">
    <citation type="submission" date="2019-07" db="EMBL/GenBank/DDBJ databases">
        <title>Full genome sequence of Devosia sp. Gsoil 520.</title>
        <authorList>
            <person name="Im W.-T."/>
        </authorList>
    </citation>
    <scope>NUCLEOTIDE SEQUENCE [LARGE SCALE GENOMIC DNA]</scope>
    <source>
        <strain evidence="2 3">Gsoil 520</strain>
    </source>
</reference>
<dbReference type="AlphaFoldDB" id="A0A5B8LNM4"/>
<accession>A0A5B8LNM4</accession>